<dbReference type="PANTHER" id="PTHR38009">
    <property type="entry name" value="CONSERVED HYPOTHETICAL PHAGE TAIL PROTEIN"/>
    <property type="match status" value="1"/>
</dbReference>
<keyword evidence="2" id="KW-1185">Reference proteome</keyword>
<evidence type="ECO:0000313" key="2">
    <source>
        <dbReference type="Proteomes" id="UP001062165"/>
    </source>
</evidence>
<organism evidence="1 2">
    <name type="scientific">Reichenbachiella carrageenanivorans</name>
    <dbReference type="NCBI Taxonomy" id="2979869"/>
    <lineage>
        <taxon>Bacteria</taxon>
        <taxon>Pseudomonadati</taxon>
        <taxon>Bacteroidota</taxon>
        <taxon>Cytophagia</taxon>
        <taxon>Cytophagales</taxon>
        <taxon>Reichenbachiellaceae</taxon>
        <taxon>Reichenbachiella</taxon>
    </lineage>
</organism>
<dbReference type="PANTHER" id="PTHR38009:SF1">
    <property type="entry name" value="CONSERVED HYPOTHETICAL PHAGE TAIL PROTEIN"/>
    <property type="match status" value="1"/>
</dbReference>
<dbReference type="InterPro" id="IPR011747">
    <property type="entry name" value="CHP02241"/>
</dbReference>
<dbReference type="EMBL" id="CP106735">
    <property type="protein sequence ID" value="UXX77731.1"/>
    <property type="molecule type" value="Genomic_DNA"/>
</dbReference>
<dbReference type="Pfam" id="PF06841">
    <property type="entry name" value="Phage_T4_gp19"/>
    <property type="match status" value="1"/>
</dbReference>
<protein>
    <submittedName>
        <fullName evidence="1">Phage tail protein</fullName>
    </submittedName>
</protein>
<dbReference type="NCBIfam" id="TIGR02241">
    <property type="entry name" value="conserved hypothetical phage tail region protein"/>
    <property type="match status" value="1"/>
</dbReference>
<evidence type="ECO:0000313" key="1">
    <source>
        <dbReference type="EMBL" id="UXX77731.1"/>
    </source>
</evidence>
<proteinExistence type="predicted"/>
<name>A0ABY6CUZ5_9BACT</name>
<sequence length="165" mass="18586">MKKTSMAANNEYPLTGYRFVINFEGAKTLGNKATDGSDASFQEISGISAEIPVEEIQEGGENRFVHRLPQPIRYSNLILKRGLTQKTSELTNWCKTTMEGGLRKPIELKQVVVQLLDEENKPVLGWSFLNAYPVKWEYSALEASKGDIFIQTVELSHQGFVELDM</sequence>
<gene>
    <name evidence="1" type="ORF">N7E81_10155</name>
</gene>
<dbReference type="Proteomes" id="UP001062165">
    <property type="component" value="Chromosome"/>
</dbReference>
<dbReference type="InterPro" id="IPR010667">
    <property type="entry name" value="Phage_T4_Gp19"/>
</dbReference>
<reference evidence="1" key="1">
    <citation type="submission" date="2022-10" db="EMBL/GenBank/DDBJ databases">
        <title>Comparative genomics and taxonomic characterization of three novel marine species of genus Reichenbachiella exhibiting antioxidant and polysaccharide degradation activities.</title>
        <authorList>
            <person name="Muhammad N."/>
            <person name="Lee Y.-J."/>
            <person name="Ko J."/>
            <person name="Kim S.-G."/>
        </authorList>
    </citation>
    <scope>NUCLEOTIDE SEQUENCE</scope>
    <source>
        <strain evidence="1">Wsw4-B4</strain>
    </source>
</reference>
<dbReference type="RefSeq" id="WP_263049478.1">
    <property type="nucleotide sequence ID" value="NZ_CP106735.1"/>
</dbReference>
<accession>A0ABY6CUZ5</accession>